<feature type="transmembrane region" description="Helical" evidence="1">
    <location>
        <begin position="210"/>
        <end position="229"/>
    </location>
</feature>
<dbReference type="AlphaFoldDB" id="A0A1N6IYM7"/>
<keyword evidence="1" id="KW-0812">Transmembrane</keyword>
<name>A0A1N6IYM7_9FLAO</name>
<sequence>MAFLHPIFTIIFVFLILYSFVEVNRDENSKTPKFIFWTIGVYMIIAIGYRRYVGADYPVYDSMYSQYFPTIEYGQLVDKMLFRQSRIDIEWMYAMLNKWVYATGFPFKEFTLISAIITIGGKLMVFYKDSKYPVFAILLFFIPGYFIADSGHMRQALGMTMCMLSFTFIKDRKVWWFLLCMYVAYGFHKSTIIFLPAYWIATIPMNSNKIFYSILACVILSPFQVYNLFSSFLETLNVQDVSNGYNGYINYEASGSSFMDGQILVFSFLLITYDKVACEKIYYYEYMRNLLVMGVCLYFIMRSNPVFSTRLVGSYLAFASLVITNIIAAMDNKNIKKLAHLFFVVFMIFYYFVFVKYQGDAGRFTPDKYQNFLWFPQ</sequence>
<dbReference type="Pfam" id="PF14897">
    <property type="entry name" value="EpsG"/>
    <property type="match status" value="1"/>
</dbReference>
<evidence type="ECO:0000313" key="3">
    <source>
        <dbReference type="Proteomes" id="UP000185207"/>
    </source>
</evidence>
<dbReference type="RefSeq" id="WP_074236252.1">
    <property type="nucleotide sequence ID" value="NZ_FSRK01000002.1"/>
</dbReference>
<organism evidence="2 3">
    <name type="scientific">Epilithonimonas zeae</name>
    <dbReference type="NCBI Taxonomy" id="1416779"/>
    <lineage>
        <taxon>Bacteria</taxon>
        <taxon>Pseudomonadati</taxon>
        <taxon>Bacteroidota</taxon>
        <taxon>Flavobacteriia</taxon>
        <taxon>Flavobacteriales</taxon>
        <taxon>Weeksellaceae</taxon>
        <taxon>Chryseobacterium group</taxon>
        <taxon>Epilithonimonas</taxon>
    </lineage>
</organism>
<protein>
    <submittedName>
        <fullName evidence="2">EpsG family protein</fullName>
    </submittedName>
</protein>
<dbReference type="STRING" id="1416779.SAMN05444409_3135"/>
<feature type="transmembrane region" description="Helical" evidence="1">
    <location>
        <begin position="35"/>
        <end position="53"/>
    </location>
</feature>
<reference evidence="3" key="1">
    <citation type="submission" date="2016-11" db="EMBL/GenBank/DDBJ databases">
        <authorList>
            <person name="Varghese N."/>
            <person name="Submissions S."/>
        </authorList>
    </citation>
    <scope>NUCLEOTIDE SEQUENCE [LARGE SCALE GENOMIC DNA]</scope>
    <source>
        <strain evidence="3">DSM 27623</strain>
    </source>
</reference>
<feature type="transmembrane region" description="Helical" evidence="1">
    <location>
        <begin position="174"/>
        <end position="198"/>
    </location>
</feature>
<feature type="transmembrane region" description="Helical" evidence="1">
    <location>
        <begin position="132"/>
        <end position="148"/>
    </location>
</feature>
<accession>A0A1N6IYM7</accession>
<feature type="transmembrane region" description="Helical" evidence="1">
    <location>
        <begin position="283"/>
        <end position="301"/>
    </location>
</feature>
<dbReference type="OrthoDB" id="1424730at2"/>
<feature type="transmembrane region" description="Helical" evidence="1">
    <location>
        <begin position="6"/>
        <end position="23"/>
    </location>
</feature>
<feature type="transmembrane region" description="Helical" evidence="1">
    <location>
        <begin position="307"/>
        <end position="326"/>
    </location>
</feature>
<keyword evidence="1" id="KW-0472">Membrane</keyword>
<evidence type="ECO:0000313" key="2">
    <source>
        <dbReference type="EMBL" id="SIO37160.1"/>
    </source>
</evidence>
<dbReference type="InterPro" id="IPR049458">
    <property type="entry name" value="EpsG-like"/>
</dbReference>
<gene>
    <name evidence="2" type="ORF">SAMN05444409_3135</name>
</gene>
<proteinExistence type="predicted"/>
<keyword evidence="3" id="KW-1185">Reference proteome</keyword>
<feature type="transmembrane region" description="Helical" evidence="1">
    <location>
        <begin position="249"/>
        <end position="271"/>
    </location>
</feature>
<feature type="transmembrane region" description="Helical" evidence="1">
    <location>
        <begin position="99"/>
        <end position="120"/>
    </location>
</feature>
<feature type="transmembrane region" description="Helical" evidence="1">
    <location>
        <begin position="338"/>
        <end position="357"/>
    </location>
</feature>
<dbReference type="Proteomes" id="UP000185207">
    <property type="component" value="Unassembled WGS sequence"/>
</dbReference>
<evidence type="ECO:0000256" key="1">
    <source>
        <dbReference type="SAM" id="Phobius"/>
    </source>
</evidence>
<dbReference type="EMBL" id="FSRK01000002">
    <property type="protein sequence ID" value="SIO37160.1"/>
    <property type="molecule type" value="Genomic_DNA"/>
</dbReference>
<keyword evidence="1" id="KW-1133">Transmembrane helix</keyword>